<keyword evidence="6 14" id="KW-0812">Transmembrane</keyword>
<keyword evidence="14" id="KW-0133">Cell shape</keyword>
<dbReference type="OrthoDB" id="9808289at2"/>
<evidence type="ECO:0000256" key="9">
    <source>
        <dbReference type="ARBA" id="ARBA00023136"/>
    </source>
</evidence>
<dbReference type="NCBIfam" id="TIGR00753">
    <property type="entry name" value="undec_PP_bacA"/>
    <property type="match status" value="1"/>
</dbReference>
<proteinExistence type="inferred from homology"/>
<feature type="transmembrane region" description="Helical" evidence="14">
    <location>
        <begin position="40"/>
        <end position="59"/>
    </location>
</feature>
<dbReference type="GO" id="GO:0050380">
    <property type="term" value="F:undecaprenyl-diphosphatase activity"/>
    <property type="evidence" value="ECO:0007669"/>
    <property type="project" value="UniProtKB-UniRule"/>
</dbReference>
<evidence type="ECO:0000256" key="14">
    <source>
        <dbReference type="HAMAP-Rule" id="MF_01006"/>
    </source>
</evidence>
<organism evidence="15 16">
    <name type="scientific">Suttonella indologenes</name>
    <dbReference type="NCBI Taxonomy" id="13276"/>
    <lineage>
        <taxon>Bacteria</taxon>
        <taxon>Pseudomonadati</taxon>
        <taxon>Pseudomonadota</taxon>
        <taxon>Gammaproteobacteria</taxon>
        <taxon>Cardiobacteriales</taxon>
        <taxon>Cardiobacteriaceae</taxon>
        <taxon>Suttonella</taxon>
    </lineage>
</organism>
<evidence type="ECO:0000256" key="8">
    <source>
        <dbReference type="ARBA" id="ARBA00022989"/>
    </source>
</evidence>
<evidence type="ECO:0000256" key="4">
    <source>
        <dbReference type="ARBA" id="ARBA00021581"/>
    </source>
</evidence>
<evidence type="ECO:0000256" key="11">
    <source>
        <dbReference type="ARBA" id="ARBA00032707"/>
    </source>
</evidence>
<keyword evidence="9 14" id="KW-0472">Membrane</keyword>
<evidence type="ECO:0000313" key="15">
    <source>
        <dbReference type="EMBL" id="SUO92197.1"/>
    </source>
</evidence>
<dbReference type="NCBIfam" id="NF001393">
    <property type="entry name" value="PRK00281.2-4"/>
    <property type="match status" value="1"/>
</dbReference>
<keyword evidence="8 14" id="KW-1133">Transmembrane helix</keyword>
<feature type="transmembrane region" description="Helical" evidence="14">
    <location>
        <begin position="247"/>
        <end position="267"/>
    </location>
</feature>
<keyword evidence="5 14" id="KW-1003">Cell membrane</keyword>
<dbReference type="HAMAP" id="MF_01006">
    <property type="entry name" value="Undec_diphosphatase"/>
    <property type="match status" value="1"/>
</dbReference>
<evidence type="ECO:0000256" key="7">
    <source>
        <dbReference type="ARBA" id="ARBA00022801"/>
    </source>
</evidence>
<feature type="transmembrane region" description="Helical" evidence="14">
    <location>
        <begin position="88"/>
        <end position="106"/>
    </location>
</feature>
<dbReference type="GO" id="GO:0005886">
    <property type="term" value="C:plasma membrane"/>
    <property type="evidence" value="ECO:0007669"/>
    <property type="project" value="UniProtKB-SubCell"/>
</dbReference>
<protein>
    <recommendedName>
        <fullName evidence="4 14">Undecaprenyl-diphosphatase</fullName>
        <ecNumber evidence="3 14">3.6.1.27</ecNumber>
    </recommendedName>
    <alternativeName>
        <fullName evidence="12 14">Bacitracin resistance protein</fullName>
    </alternativeName>
    <alternativeName>
        <fullName evidence="11 14">Undecaprenyl pyrophosphate phosphatase</fullName>
    </alternativeName>
</protein>
<dbReference type="GO" id="GO:0009252">
    <property type="term" value="P:peptidoglycan biosynthetic process"/>
    <property type="evidence" value="ECO:0007669"/>
    <property type="project" value="UniProtKB-KW"/>
</dbReference>
<dbReference type="AlphaFoldDB" id="A0A380MIR9"/>
<evidence type="ECO:0000313" key="16">
    <source>
        <dbReference type="Proteomes" id="UP000254575"/>
    </source>
</evidence>
<comment type="function">
    <text evidence="14">Catalyzes the dephosphorylation of undecaprenyl diphosphate (UPP). Confers resistance to bacitracin.</text>
</comment>
<comment type="catalytic activity">
    <reaction evidence="13 14">
        <text>di-trans,octa-cis-undecaprenyl diphosphate + H2O = di-trans,octa-cis-undecaprenyl phosphate + phosphate + H(+)</text>
        <dbReference type="Rhea" id="RHEA:28094"/>
        <dbReference type="ChEBI" id="CHEBI:15377"/>
        <dbReference type="ChEBI" id="CHEBI:15378"/>
        <dbReference type="ChEBI" id="CHEBI:43474"/>
        <dbReference type="ChEBI" id="CHEBI:58405"/>
        <dbReference type="ChEBI" id="CHEBI:60392"/>
        <dbReference type="EC" id="3.6.1.27"/>
    </reaction>
</comment>
<gene>
    <name evidence="14 15" type="primary">uppP</name>
    <name evidence="15" type="ORF">NCTC10717_00429</name>
</gene>
<feature type="transmembrane region" description="Helical" evidence="14">
    <location>
        <begin position="118"/>
        <end position="137"/>
    </location>
</feature>
<dbReference type="InterPro" id="IPR003824">
    <property type="entry name" value="UppP"/>
</dbReference>
<reference evidence="15 16" key="1">
    <citation type="submission" date="2018-06" db="EMBL/GenBank/DDBJ databases">
        <authorList>
            <consortium name="Pathogen Informatics"/>
            <person name="Doyle S."/>
        </authorList>
    </citation>
    <scope>NUCLEOTIDE SEQUENCE [LARGE SCALE GENOMIC DNA]</scope>
    <source>
        <strain evidence="15 16">NCTC10717</strain>
    </source>
</reference>
<sequence length="268" mass="29680">MDLWQAFVLSLIQGLTEFLPISSSGHLVITRDLLNWPEASVAFDAFTGLGTLSAVLLYFRRDLIQIFYHWCWQFRAHKVPDPEQYAKLGNQLIIATFPALLVGFLVKDHVDTLLHSPILIACTTIGFGILLGLADYYGKKIRILTQTTTTQALFYGLAQAIALIPGTSRSGITITAGLAMGFSREAAARFSFLLSIPISAAAGAYGLLKLLQSDSSFSWQVILLSYCTAFASAYFCISLFLRFLDTIGMWPHVVYRLFLGSLLLFVFL</sequence>
<evidence type="ECO:0000256" key="12">
    <source>
        <dbReference type="ARBA" id="ARBA00032932"/>
    </source>
</evidence>
<evidence type="ECO:0000256" key="1">
    <source>
        <dbReference type="ARBA" id="ARBA00004651"/>
    </source>
</evidence>
<evidence type="ECO:0000256" key="10">
    <source>
        <dbReference type="ARBA" id="ARBA00023251"/>
    </source>
</evidence>
<dbReference type="GO" id="GO:0008360">
    <property type="term" value="P:regulation of cell shape"/>
    <property type="evidence" value="ECO:0007669"/>
    <property type="project" value="UniProtKB-KW"/>
</dbReference>
<evidence type="ECO:0000256" key="6">
    <source>
        <dbReference type="ARBA" id="ARBA00022692"/>
    </source>
</evidence>
<accession>A0A380MIR9</accession>
<dbReference type="Pfam" id="PF02673">
    <property type="entry name" value="BacA"/>
    <property type="match status" value="1"/>
</dbReference>
<evidence type="ECO:0000256" key="13">
    <source>
        <dbReference type="ARBA" id="ARBA00047594"/>
    </source>
</evidence>
<dbReference type="Proteomes" id="UP000254575">
    <property type="component" value="Unassembled WGS sequence"/>
</dbReference>
<comment type="miscellaneous">
    <text evidence="14">Bacitracin is thought to be involved in the inhibition of peptidoglycan synthesis by sequestering undecaprenyl diphosphate, thereby reducing the pool of lipid carrier available.</text>
</comment>
<feature type="transmembrane region" description="Helical" evidence="14">
    <location>
        <begin position="220"/>
        <end position="241"/>
    </location>
</feature>
<dbReference type="EMBL" id="UHIA01000003">
    <property type="protein sequence ID" value="SUO92197.1"/>
    <property type="molecule type" value="Genomic_DNA"/>
</dbReference>
<evidence type="ECO:0000256" key="2">
    <source>
        <dbReference type="ARBA" id="ARBA00010621"/>
    </source>
</evidence>
<name>A0A380MIR9_9GAMM</name>
<keyword evidence="14" id="KW-0573">Peptidoglycan synthesis</keyword>
<dbReference type="PANTHER" id="PTHR30622:SF4">
    <property type="entry name" value="UNDECAPRENYL-DIPHOSPHATASE"/>
    <property type="match status" value="1"/>
</dbReference>
<evidence type="ECO:0000256" key="5">
    <source>
        <dbReference type="ARBA" id="ARBA00022475"/>
    </source>
</evidence>
<comment type="similarity">
    <text evidence="2 14">Belongs to the UppP family.</text>
</comment>
<evidence type="ECO:0000256" key="3">
    <source>
        <dbReference type="ARBA" id="ARBA00012374"/>
    </source>
</evidence>
<keyword evidence="14" id="KW-0961">Cell wall biogenesis/degradation</keyword>
<keyword evidence="16" id="KW-1185">Reference proteome</keyword>
<dbReference type="PANTHER" id="PTHR30622">
    <property type="entry name" value="UNDECAPRENYL-DIPHOSPHATASE"/>
    <property type="match status" value="1"/>
</dbReference>
<dbReference type="GO" id="GO:0046677">
    <property type="term" value="P:response to antibiotic"/>
    <property type="evidence" value="ECO:0007669"/>
    <property type="project" value="UniProtKB-UniRule"/>
</dbReference>
<feature type="transmembrane region" description="Helical" evidence="14">
    <location>
        <begin position="149"/>
        <end position="166"/>
    </location>
</feature>
<comment type="subcellular location">
    <subcellularLocation>
        <location evidence="1 14">Cell membrane</location>
        <topology evidence="1 14">Multi-pass membrane protein</topology>
    </subcellularLocation>
</comment>
<keyword evidence="10 14" id="KW-0046">Antibiotic resistance</keyword>
<keyword evidence="7 14" id="KW-0378">Hydrolase</keyword>
<feature type="transmembrane region" description="Helical" evidence="14">
    <location>
        <begin position="186"/>
        <end position="208"/>
    </location>
</feature>
<dbReference type="EC" id="3.6.1.27" evidence="3 14"/>
<dbReference type="RefSeq" id="WP_115217726.1">
    <property type="nucleotide sequence ID" value="NZ_UHIA01000003.1"/>
</dbReference>
<dbReference type="GO" id="GO:0071555">
    <property type="term" value="P:cell wall organization"/>
    <property type="evidence" value="ECO:0007669"/>
    <property type="project" value="UniProtKB-KW"/>
</dbReference>